<dbReference type="PANTHER" id="PTHR47338">
    <property type="entry name" value="ZN(II)2CYS6 TRANSCRIPTION FACTOR (EUROFUNG)-RELATED"/>
    <property type="match status" value="1"/>
</dbReference>
<dbReference type="SUPFAM" id="SSF57701">
    <property type="entry name" value="Zn2/Cys6 DNA-binding domain"/>
    <property type="match status" value="1"/>
</dbReference>
<evidence type="ECO:0000313" key="9">
    <source>
        <dbReference type="EMBL" id="OGM44338.1"/>
    </source>
</evidence>
<dbReference type="GO" id="GO:0003677">
    <property type="term" value="F:DNA binding"/>
    <property type="evidence" value="ECO:0007669"/>
    <property type="project" value="UniProtKB-KW"/>
</dbReference>
<reference evidence="9 10" key="1">
    <citation type="journal article" date="2016" name="Genome Biol. Evol.">
        <title>Draft genome sequence of an aflatoxigenic Aspergillus species, A. bombycis.</title>
        <authorList>
            <person name="Moore G.G."/>
            <person name="Mack B.M."/>
            <person name="Beltz S.B."/>
            <person name="Gilbert M.K."/>
        </authorList>
    </citation>
    <scope>NUCLEOTIDE SEQUENCE [LARGE SCALE GENOMIC DNA]</scope>
    <source>
        <strain evidence="10">NRRL 26010</strain>
    </source>
</reference>
<dbReference type="Gene3D" id="4.10.240.10">
    <property type="entry name" value="Zn(2)-C6 fungal-type DNA-binding domain"/>
    <property type="match status" value="1"/>
</dbReference>
<name>A0A1F7ZZ33_9EURO</name>
<dbReference type="GO" id="GO:0000981">
    <property type="term" value="F:DNA-binding transcription factor activity, RNA polymerase II-specific"/>
    <property type="evidence" value="ECO:0007669"/>
    <property type="project" value="InterPro"/>
</dbReference>
<dbReference type="GO" id="GO:0005634">
    <property type="term" value="C:nucleus"/>
    <property type="evidence" value="ECO:0007669"/>
    <property type="project" value="UniProtKB-SubCell"/>
</dbReference>
<dbReference type="InterPro" id="IPR036864">
    <property type="entry name" value="Zn2-C6_fun-type_DNA-bd_sf"/>
</dbReference>
<keyword evidence="2" id="KW-0479">Metal-binding</keyword>
<sequence length="863" mass="95839">METQIRTPSLRQSCRFCRGRKIRCSGGRICKACLDRNINCVYGPEARKGRPKRKGTEDQCTINPGVSKRDRKQSTSLINAAVSGILRDDPVVHASVALKKVHTLGNDLEQMFDDYFISKTGSESNLLQLSISSFQKRQQRSYTSIPHIHPTYHQANYEELLSSIAQEMVEMLLLRVGSLRCGQPEGNRNFFIASLVADTTPSMFDPPQHHNPLTALGKHRILQLIDMWFSVHPLSPLVSKTLLTGEVKDGTVDEALLAIILADACHVLSGDSEQHGAISDESQKLSEFASIQIKQRQLPLDDTEALSTVQALFLIAWRELCLGHARRATCIVGYTCYMASRLEKTWKNADMKSVKLNGVDIDLVKKEVLQNVHWLCLTTTTWAFMQFDQALALFGPDEIPDFPCLDETTSALIRLDQASDNISTLPAQIQALRYLWPLSHISSTVSHIYILYLNMPAKGVPKTSWQEQHVHQLYDLLQSCADFPTLSAKIRDVLLQAVQAVESQIKTLPSQLYLLTAYHIIIAHMLFSKNKTDQKSLRISSTIINAFCQSASALLALSYRSLDPSKGIMPVQREGGMAFINMLVLGLDTCSRALVHIYDHLSRGLINGQKEHTAIKEDLANYADKFHQICKSDAVSRCGTVMRPVKKRLKWAKLAFQHLQILPEPQQVLSSAQHGASGSTISLNLGWPHIDGLLLDPAFATARPGDMSSSDIVSDALLVDRQPVSGITDPFFVVDDPIINTLLGFPGVTDAHEQFYQNHTYLQPSKLSIGSEQELLRTPNSTSLLPGDGESLDLVYRGARRSPLSLANTDDRPNELNSTPSGMTEFMYSDAINFTSPEQTLDNDLLSQLLSNPDDNIGPLCGK</sequence>
<dbReference type="CDD" id="cd00067">
    <property type="entry name" value="GAL4"/>
    <property type="match status" value="1"/>
</dbReference>
<proteinExistence type="predicted"/>
<dbReference type="PROSITE" id="PS50048">
    <property type="entry name" value="ZN2_CY6_FUNGAL_2"/>
    <property type="match status" value="1"/>
</dbReference>
<evidence type="ECO:0000256" key="3">
    <source>
        <dbReference type="ARBA" id="ARBA00023015"/>
    </source>
</evidence>
<evidence type="ECO:0000256" key="7">
    <source>
        <dbReference type="SAM" id="MobiDB-lite"/>
    </source>
</evidence>
<dbReference type="InterPro" id="IPR050815">
    <property type="entry name" value="TF_fung"/>
</dbReference>
<dbReference type="Proteomes" id="UP000179179">
    <property type="component" value="Unassembled WGS sequence"/>
</dbReference>
<evidence type="ECO:0000313" key="10">
    <source>
        <dbReference type="Proteomes" id="UP000179179"/>
    </source>
</evidence>
<dbReference type="GO" id="GO:0008270">
    <property type="term" value="F:zinc ion binding"/>
    <property type="evidence" value="ECO:0007669"/>
    <property type="project" value="InterPro"/>
</dbReference>
<dbReference type="Pfam" id="PF00172">
    <property type="entry name" value="Zn_clus"/>
    <property type="match status" value="1"/>
</dbReference>
<dbReference type="PANTHER" id="PTHR47338:SF5">
    <property type="entry name" value="ZN(II)2CYS6 TRANSCRIPTION FACTOR (EUROFUNG)"/>
    <property type="match status" value="1"/>
</dbReference>
<dbReference type="OrthoDB" id="5069333at2759"/>
<feature type="domain" description="Zn(2)-C6 fungal-type" evidence="8">
    <location>
        <begin position="13"/>
        <end position="42"/>
    </location>
</feature>
<comment type="subcellular location">
    <subcellularLocation>
        <location evidence="1">Nucleus</location>
    </subcellularLocation>
</comment>
<dbReference type="EMBL" id="LYCR01000057">
    <property type="protein sequence ID" value="OGM44338.1"/>
    <property type="molecule type" value="Genomic_DNA"/>
</dbReference>
<keyword evidence="10" id="KW-1185">Reference proteome</keyword>
<keyword evidence="6" id="KW-0539">Nucleus</keyword>
<dbReference type="PROSITE" id="PS00463">
    <property type="entry name" value="ZN2_CY6_FUNGAL_1"/>
    <property type="match status" value="1"/>
</dbReference>
<dbReference type="GeneID" id="34450652"/>
<feature type="region of interest" description="Disordered" evidence="7">
    <location>
        <begin position="45"/>
        <end position="73"/>
    </location>
</feature>
<keyword evidence="5" id="KW-0804">Transcription</keyword>
<dbReference type="AlphaFoldDB" id="A0A1F7ZZ33"/>
<gene>
    <name evidence="9" type="ORF">ABOM_007262</name>
</gene>
<evidence type="ECO:0000256" key="4">
    <source>
        <dbReference type="ARBA" id="ARBA00023125"/>
    </source>
</evidence>
<dbReference type="STRING" id="109264.A0A1F7ZZ33"/>
<evidence type="ECO:0000256" key="1">
    <source>
        <dbReference type="ARBA" id="ARBA00004123"/>
    </source>
</evidence>
<accession>A0A1F7ZZ33</accession>
<evidence type="ECO:0000256" key="5">
    <source>
        <dbReference type="ARBA" id="ARBA00023163"/>
    </source>
</evidence>
<comment type="caution">
    <text evidence="9">The sequence shown here is derived from an EMBL/GenBank/DDBJ whole genome shotgun (WGS) entry which is preliminary data.</text>
</comment>
<evidence type="ECO:0000256" key="6">
    <source>
        <dbReference type="ARBA" id="ARBA00023242"/>
    </source>
</evidence>
<dbReference type="CDD" id="cd12148">
    <property type="entry name" value="fungal_TF_MHR"/>
    <property type="match status" value="1"/>
</dbReference>
<protein>
    <recommendedName>
        <fullName evidence="8">Zn(2)-C6 fungal-type domain-containing protein</fullName>
    </recommendedName>
</protein>
<keyword evidence="3" id="KW-0805">Transcription regulation</keyword>
<dbReference type="InterPro" id="IPR001138">
    <property type="entry name" value="Zn2Cys6_DnaBD"/>
</dbReference>
<organism evidence="9 10">
    <name type="scientific">Aspergillus bombycis</name>
    <dbReference type="NCBI Taxonomy" id="109264"/>
    <lineage>
        <taxon>Eukaryota</taxon>
        <taxon>Fungi</taxon>
        <taxon>Dikarya</taxon>
        <taxon>Ascomycota</taxon>
        <taxon>Pezizomycotina</taxon>
        <taxon>Eurotiomycetes</taxon>
        <taxon>Eurotiomycetidae</taxon>
        <taxon>Eurotiales</taxon>
        <taxon>Aspergillaceae</taxon>
        <taxon>Aspergillus</taxon>
    </lineage>
</organism>
<evidence type="ECO:0000256" key="2">
    <source>
        <dbReference type="ARBA" id="ARBA00022723"/>
    </source>
</evidence>
<keyword evidence="4" id="KW-0238">DNA-binding</keyword>
<dbReference type="RefSeq" id="XP_022388055.1">
    <property type="nucleotide sequence ID" value="XM_022534391.1"/>
</dbReference>
<dbReference type="SMART" id="SM00066">
    <property type="entry name" value="GAL4"/>
    <property type="match status" value="1"/>
</dbReference>
<evidence type="ECO:0000259" key="8">
    <source>
        <dbReference type="PROSITE" id="PS50048"/>
    </source>
</evidence>